<dbReference type="Proteomes" id="UP000826656">
    <property type="component" value="Unassembled WGS sequence"/>
</dbReference>
<evidence type="ECO:0000259" key="1">
    <source>
        <dbReference type="Pfam" id="PF13456"/>
    </source>
</evidence>
<keyword evidence="3" id="KW-1185">Reference proteome</keyword>
<proteinExistence type="predicted"/>
<accession>A0ABQ7VMD1</accession>
<dbReference type="EMBL" id="JAIVGD010000011">
    <property type="protein sequence ID" value="KAH0769669.1"/>
    <property type="molecule type" value="Genomic_DNA"/>
</dbReference>
<reference evidence="2 3" key="1">
    <citation type="journal article" date="2021" name="bioRxiv">
        <title>Chromosome-scale and haplotype-resolved genome assembly of a tetraploid potato cultivar.</title>
        <authorList>
            <person name="Sun H."/>
            <person name="Jiao W.-B."/>
            <person name="Krause K."/>
            <person name="Campoy J.A."/>
            <person name="Goel M."/>
            <person name="Folz-Donahue K."/>
            <person name="Kukat C."/>
            <person name="Huettel B."/>
            <person name="Schneeberger K."/>
        </authorList>
    </citation>
    <scope>NUCLEOTIDE SEQUENCE [LARGE SCALE GENOMIC DNA]</scope>
    <source>
        <strain evidence="2">SolTubOtavaFocal</strain>
        <tissue evidence="2">Leaves</tissue>
    </source>
</reference>
<name>A0ABQ7VMD1_SOLTU</name>
<feature type="domain" description="RNase H type-1" evidence="1">
    <location>
        <begin position="26"/>
        <end position="121"/>
    </location>
</feature>
<dbReference type="InterPro" id="IPR036397">
    <property type="entry name" value="RNaseH_sf"/>
</dbReference>
<evidence type="ECO:0000313" key="3">
    <source>
        <dbReference type="Proteomes" id="UP000826656"/>
    </source>
</evidence>
<sequence>MEIQLEDTIHTTVKWPRPSHHSMKLNTDGSCIGESSGGGGVVRDSNGNCIMAFILPLGNGTSNTAEAKAFLFGLKWCIANGHIFTMVETDSLLLLNSILNLWSTPWRMRETVEEIRELILRHNIQITAIGKPTEWLTNLLLIVI</sequence>
<evidence type="ECO:0000313" key="2">
    <source>
        <dbReference type="EMBL" id="KAH0769669.1"/>
    </source>
</evidence>
<comment type="caution">
    <text evidence="2">The sequence shown here is derived from an EMBL/GenBank/DDBJ whole genome shotgun (WGS) entry which is preliminary data.</text>
</comment>
<gene>
    <name evidence="2" type="ORF">KY290_013650</name>
</gene>
<dbReference type="PANTHER" id="PTHR47723:SF14">
    <property type="entry name" value="RNASE H TYPE-1 DOMAIN-CONTAINING PROTEIN"/>
    <property type="match status" value="1"/>
</dbReference>
<dbReference type="Gene3D" id="3.30.420.10">
    <property type="entry name" value="Ribonuclease H-like superfamily/Ribonuclease H"/>
    <property type="match status" value="1"/>
</dbReference>
<dbReference type="Pfam" id="PF13456">
    <property type="entry name" value="RVT_3"/>
    <property type="match status" value="1"/>
</dbReference>
<dbReference type="InterPro" id="IPR053151">
    <property type="entry name" value="RNase_H-like"/>
</dbReference>
<organism evidence="2 3">
    <name type="scientific">Solanum tuberosum</name>
    <name type="common">Potato</name>
    <dbReference type="NCBI Taxonomy" id="4113"/>
    <lineage>
        <taxon>Eukaryota</taxon>
        <taxon>Viridiplantae</taxon>
        <taxon>Streptophyta</taxon>
        <taxon>Embryophyta</taxon>
        <taxon>Tracheophyta</taxon>
        <taxon>Spermatophyta</taxon>
        <taxon>Magnoliopsida</taxon>
        <taxon>eudicotyledons</taxon>
        <taxon>Gunneridae</taxon>
        <taxon>Pentapetalae</taxon>
        <taxon>asterids</taxon>
        <taxon>lamiids</taxon>
        <taxon>Solanales</taxon>
        <taxon>Solanaceae</taxon>
        <taxon>Solanoideae</taxon>
        <taxon>Solaneae</taxon>
        <taxon>Solanum</taxon>
    </lineage>
</organism>
<dbReference type="PANTHER" id="PTHR47723">
    <property type="entry name" value="OS05G0353850 PROTEIN"/>
    <property type="match status" value="1"/>
</dbReference>
<dbReference type="SUPFAM" id="SSF53098">
    <property type="entry name" value="Ribonuclease H-like"/>
    <property type="match status" value="1"/>
</dbReference>
<dbReference type="InterPro" id="IPR012337">
    <property type="entry name" value="RNaseH-like_sf"/>
</dbReference>
<dbReference type="InterPro" id="IPR002156">
    <property type="entry name" value="RNaseH_domain"/>
</dbReference>
<protein>
    <recommendedName>
        <fullName evidence="1">RNase H type-1 domain-containing protein</fullName>
    </recommendedName>
</protein>